<protein>
    <submittedName>
        <fullName evidence="3">GtrA family protein</fullName>
    </submittedName>
</protein>
<feature type="transmembrane region" description="Helical" evidence="2">
    <location>
        <begin position="119"/>
        <end position="136"/>
    </location>
</feature>
<name>A0A7X2TNW3_9FIRM</name>
<comment type="caution">
    <text evidence="3">The sequence shown here is derived from an EMBL/GenBank/DDBJ whole genome shotgun (WGS) entry which is preliminary data.</text>
</comment>
<organism evidence="3 4">
    <name type="scientific">Bilifractor porci</name>
    <dbReference type="NCBI Taxonomy" id="2606636"/>
    <lineage>
        <taxon>Bacteria</taxon>
        <taxon>Bacillati</taxon>
        <taxon>Bacillota</taxon>
        <taxon>Clostridia</taxon>
        <taxon>Lachnospirales</taxon>
        <taxon>Lachnospiraceae</taxon>
        <taxon>Bilifractor</taxon>
    </lineage>
</organism>
<dbReference type="RefSeq" id="WP_154457170.1">
    <property type="nucleotide sequence ID" value="NZ_VUMV01000002.1"/>
</dbReference>
<sequence length="225" mass="25441">MRKCRQQDRCGRREGACKGEKVSAAGSLRRRNNRKPEHAEGDMDMDAENRGTTKAGKEKWTARHAEMWKFLKFLFAGTVSSAVELLAHLLLLNVILTGVSGEVHSRIFEFLHMSDQRIILAYMISTAIGYAIAFIMNRKISFQADANVALSVFLYVLMVIFTIFANGWIGDNINTLFMHLNPALDAASNTTSALLQKIVCMIIPTAWTYPCNRFIIHRKRKEKVS</sequence>
<evidence type="ECO:0000313" key="3">
    <source>
        <dbReference type="EMBL" id="MST81353.1"/>
    </source>
</evidence>
<feature type="transmembrane region" description="Helical" evidence="2">
    <location>
        <begin position="148"/>
        <end position="169"/>
    </location>
</feature>
<dbReference type="EMBL" id="VUMV01000002">
    <property type="protein sequence ID" value="MST81353.1"/>
    <property type="molecule type" value="Genomic_DNA"/>
</dbReference>
<gene>
    <name evidence="3" type="ORF">FYJ60_03350</name>
</gene>
<feature type="transmembrane region" description="Helical" evidence="2">
    <location>
        <begin position="73"/>
        <end position="99"/>
    </location>
</feature>
<dbReference type="Proteomes" id="UP000466864">
    <property type="component" value="Unassembled WGS sequence"/>
</dbReference>
<keyword evidence="2" id="KW-0812">Transmembrane</keyword>
<accession>A0A7X2TNW3</accession>
<feature type="compositionally biased region" description="Basic and acidic residues" evidence="1">
    <location>
        <begin position="34"/>
        <end position="56"/>
    </location>
</feature>
<keyword evidence="2" id="KW-0472">Membrane</keyword>
<dbReference type="AlphaFoldDB" id="A0A7X2TNW3"/>
<keyword evidence="4" id="KW-1185">Reference proteome</keyword>
<feature type="transmembrane region" description="Helical" evidence="2">
    <location>
        <begin position="194"/>
        <end position="216"/>
    </location>
</feature>
<reference evidence="3 4" key="1">
    <citation type="submission" date="2019-08" db="EMBL/GenBank/DDBJ databases">
        <title>In-depth cultivation of the pig gut microbiome towards novel bacterial diversity and tailored functional studies.</title>
        <authorList>
            <person name="Wylensek D."/>
            <person name="Hitch T.C.A."/>
            <person name="Clavel T."/>
        </authorList>
    </citation>
    <scope>NUCLEOTIDE SEQUENCE [LARGE SCALE GENOMIC DNA]</scope>
    <source>
        <strain evidence="3 4">Oil+RF-744-WCA-WT-13</strain>
    </source>
</reference>
<keyword evidence="2" id="KW-1133">Transmembrane helix</keyword>
<evidence type="ECO:0000256" key="2">
    <source>
        <dbReference type="SAM" id="Phobius"/>
    </source>
</evidence>
<feature type="region of interest" description="Disordered" evidence="1">
    <location>
        <begin position="1"/>
        <end position="56"/>
    </location>
</feature>
<evidence type="ECO:0000313" key="4">
    <source>
        <dbReference type="Proteomes" id="UP000466864"/>
    </source>
</evidence>
<feature type="compositionally biased region" description="Basic and acidic residues" evidence="1">
    <location>
        <begin position="1"/>
        <end position="21"/>
    </location>
</feature>
<evidence type="ECO:0000256" key="1">
    <source>
        <dbReference type="SAM" id="MobiDB-lite"/>
    </source>
</evidence>
<proteinExistence type="predicted"/>